<dbReference type="PANTHER" id="PTHR36942">
    <property type="entry name" value="PROTEIN CBG10268"/>
    <property type="match status" value="1"/>
</dbReference>
<dbReference type="FunCoup" id="G0NHL7">
    <property type="interactions" value="401"/>
</dbReference>
<dbReference type="EMBL" id="GL379886">
    <property type="protein sequence ID" value="EGT31550.1"/>
    <property type="molecule type" value="Genomic_DNA"/>
</dbReference>
<dbReference type="Proteomes" id="UP000008068">
    <property type="component" value="Unassembled WGS sequence"/>
</dbReference>
<dbReference type="eggNOG" id="ENOG502T7KV">
    <property type="taxonomic scope" value="Eukaryota"/>
</dbReference>
<dbReference type="OrthoDB" id="5875032at2759"/>
<evidence type="ECO:0000313" key="3">
    <source>
        <dbReference type="Proteomes" id="UP000008068"/>
    </source>
</evidence>
<gene>
    <name evidence="2" type="ORF">CAEBREN_15109</name>
</gene>
<evidence type="ECO:0000256" key="1">
    <source>
        <dbReference type="SAM" id="MobiDB-lite"/>
    </source>
</evidence>
<feature type="region of interest" description="Disordered" evidence="1">
    <location>
        <begin position="1"/>
        <end position="24"/>
    </location>
</feature>
<keyword evidence="3" id="KW-1185">Reference proteome</keyword>
<organism evidence="3">
    <name type="scientific">Caenorhabditis brenneri</name>
    <name type="common">Nematode worm</name>
    <dbReference type="NCBI Taxonomy" id="135651"/>
    <lineage>
        <taxon>Eukaryota</taxon>
        <taxon>Metazoa</taxon>
        <taxon>Ecdysozoa</taxon>
        <taxon>Nematoda</taxon>
        <taxon>Chromadorea</taxon>
        <taxon>Rhabditida</taxon>
        <taxon>Rhabditina</taxon>
        <taxon>Rhabditomorpha</taxon>
        <taxon>Rhabditoidea</taxon>
        <taxon>Rhabditidae</taxon>
        <taxon>Peloderinae</taxon>
        <taxon>Caenorhabditis</taxon>
    </lineage>
</organism>
<dbReference type="InParanoid" id="G0NHL7"/>
<sequence length="172" mass="19105">MAQNGKMDLRIVLGNSTQQPPNEPNIREKIVAEANLKSSSNEIKKEKVPTQIEPLSISDQLQQMIDYMNLREKSHVDVFPDAPRKDQISIPTGGLAKCICSPGCTKELPQPAYLIIGDSEEDERWGIKPQTRMASQEAALAHLIDAVKDAHDELKVVNDLHKALRGKSSQKN</sequence>
<name>G0NHL7_CAEBE</name>
<dbReference type="AlphaFoldDB" id="G0NHL7"/>
<evidence type="ECO:0000313" key="2">
    <source>
        <dbReference type="EMBL" id="EGT31550.1"/>
    </source>
</evidence>
<proteinExistence type="predicted"/>
<dbReference type="HOGENOM" id="CLU_1556614_0_0_1"/>
<dbReference type="PANTHER" id="PTHR36942:SF1">
    <property type="entry name" value="IMMUNITY PROTEIN 72 OF POLYMORPHIC TOXIN SYSTEM-RELATED"/>
    <property type="match status" value="1"/>
</dbReference>
<reference evidence="3" key="1">
    <citation type="submission" date="2011-07" db="EMBL/GenBank/DDBJ databases">
        <authorList>
            <consortium name="Caenorhabditis brenneri Sequencing and Analysis Consortium"/>
            <person name="Wilson R.K."/>
        </authorList>
    </citation>
    <scope>NUCLEOTIDE SEQUENCE [LARGE SCALE GENOMIC DNA]</scope>
    <source>
        <strain evidence="3">PB2801</strain>
    </source>
</reference>
<protein>
    <submittedName>
        <fullName evidence="2">Uncharacterized protein</fullName>
    </submittedName>
</protein>
<accession>G0NHL7</accession>